<dbReference type="PANTHER" id="PTHR14947">
    <property type="entry name" value="ZINC FINGER PROTEIN"/>
    <property type="match status" value="1"/>
</dbReference>
<gene>
    <name evidence="1" type="ORF">GDO78_018576</name>
</gene>
<name>A0A8J6BCA5_ELECQ</name>
<accession>A0A8J6BCA5</accession>
<dbReference type="OrthoDB" id="9623390at2759"/>
<proteinExistence type="predicted"/>
<sequence length="171" mass="20178">MDVWYLQIVKQRILVSHKIHMKSLPLSQITPRPFTAKSHLLILSYRSHVLIHHRLISRRKVTEGENIKELTQGRSHIHVQNVGNVTMLNHIWLDIREVTQERSHFLVQNVGNALQLNQTLFIIRELTQERSRFLVQNVGNVLQRNQNLLYTRDVTQRRSHFFVQNVGDALQ</sequence>
<keyword evidence="2" id="KW-1185">Reference proteome</keyword>
<dbReference type="AlphaFoldDB" id="A0A8J6BCA5"/>
<evidence type="ECO:0000313" key="2">
    <source>
        <dbReference type="Proteomes" id="UP000770717"/>
    </source>
</evidence>
<reference evidence="1" key="1">
    <citation type="thesis" date="2020" institute="ProQuest LLC" country="789 East Eisenhower Parkway, Ann Arbor, MI, USA">
        <title>Comparative Genomics and Chromosome Evolution.</title>
        <authorList>
            <person name="Mudd A.B."/>
        </authorList>
    </citation>
    <scope>NUCLEOTIDE SEQUENCE</scope>
    <source>
        <strain evidence="1">HN-11 Male</strain>
        <tissue evidence="1">Kidney and liver</tissue>
    </source>
</reference>
<dbReference type="InterPro" id="IPR039938">
    <property type="entry name" value="Sp4-like"/>
</dbReference>
<evidence type="ECO:0000313" key="1">
    <source>
        <dbReference type="EMBL" id="KAG9465276.1"/>
    </source>
</evidence>
<dbReference type="EMBL" id="WNTK01003233">
    <property type="protein sequence ID" value="KAG9465276.1"/>
    <property type="molecule type" value="Genomic_DNA"/>
</dbReference>
<comment type="caution">
    <text evidence="1">The sequence shown here is derived from an EMBL/GenBank/DDBJ whole genome shotgun (WGS) entry which is preliminary data.</text>
</comment>
<protein>
    <submittedName>
        <fullName evidence="1">Uncharacterized protein</fullName>
    </submittedName>
</protein>
<dbReference type="PANTHER" id="PTHR14947:SF24">
    <property type="entry name" value="ZINC FINGER PROTEIN 781-RELATED"/>
    <property type="match status" value="1"/>
</dbReference>
<dbReference type="Proteomes" id="UP000770717">
    <property type="component" value="Unassembled WGS sequence"/>
</dbReference>
<organism evidence="1 2">
    <name type="scientific">Eleutherodactylus coqui</name>
    <name type="common">Puerto Rican coqui</name>
    <dbReference type="NCBI Taxonomy" id="57060"/>
    <lineage>
        <taxon>Eukaryota</taxon>
        <taxon>Metazoa</taxon>
        <taxon>Chordata</taxon>
        <taxon>Craniata</taxon>
        <taxon>Vertebrata</taxon>
        <taxon>Euteleostomi</taxon>
        <taxon>Amphibia</taxon>
        <taxon>Batrachia</taxon>
        <taxon>Anura</taxon>
        <taxon>Neobatrachia</taxon>
        <taxon>Hyloidea</taxon>
        <taxon>Eleutherodactylidae</taxon>
        <taxon>Eleutherodactylinae</taxon>
        <taxon>Eleutherodactylus</taxon>
        <taxon>Eleutherodactylus</taxon>
    </lineage>
</organism>